<gene>
    <name evidence="1" type="ORF">PSANT_04813</name>
</gene>
<accession>A0A5C3FSF3</accession>
<evidence type="ECO:0000313" key="2">
    <source>
        <dbReference type="Proteomes" id="UP000325008"/>
    </source>
</evidence>
<proteinExistence type="predicted"/>
<name>A0A5C3FSF3_PSEA2</name>
<protein>
    <submittedName>
        <fullName evidence="1">Uncharacterized protein</fullName>
    </submittedName>
</protein>
<evidence type="ECO:0000313" key="1">
    <source>
        <dbReference type="EMBL" id="SPO47126.1"/>
    </source>
</evidence>
<dbReference type="AlphaFoldDB" id="A0A5C3FSF3"/>
<dbReference type="EMBL" id="OOIQ01000012">
    <property type="protein sequence ID" value="SPO47126.1"/>
    <property type="molecule type" value="Genomic_DNA"/>
</dbReference>
<sequence>MPSCRSVAGMHRCPCGSGSSRGYKLRSMLHVPMPKIGSGSPTGVAGPKVVLTQMWGSHGIPSDADVGAVPGGKVVTDLGRVATRCQHCSEQHATWRWMSGPLGISRHLYVTVDSVCVALERGHAGEERTLPGTNPTPEDICKWKGLEQGANLQRKSRPSVLSDFPRLGSPSSAYPFIRLHDNLQGPSLLL</sequence>
<reference evidence="1" key="1">
    <citation type="submission" date="2018-03" db="EMBL/GenBank/DDBJ databases">
        <authorList>
            <person name="Guldener U."/>
        </authorList>
    </citation>
    <scope>NUCLEOTIDE SEQUENCE [LARGE SCALE GENOMIC DNA]</scope>
    <source>
        <strain evidence="1">ATCC34888</strain>
    </source>
</reference>
<dbReference type="Proteomes" id="UP000325008">
    <property type="component" value="Unassembled WGS sequence"/>
</dbReference>
<keyword evidence="2" id="KW-1185">Reference proteome</keyword>
<organism evidence="1 2">
    <name type="scientific">Pseudozyma antarctica</name>
    <name type="common">Yeast</name>
    <name type="synonym">Candida antarctica</name>
    <dbReference type="NCBI Taxonomy" id="84753"/>
    <lineage>
        <taxon>Eukaryota</taxon>
        <taxon>Fungi</taxon>
        <taxon>Dikarya</taxon>
        <taxon>Basidiomycota</taxon>
        <taxon>Ustilaginomycotina</taxon>
        <taxon>Ustilaginomycetes</taxon>
        <taxon>Ustilaginales</taxon>
        <taxon>Ustilaginaceae</taxon>
        <taxon>Moesziomyces</taxon>
    </lineage>
</organism>
<comment type="caution">
    <text evidence="1">The sequence shown here is derived from an EMBL/GenBank/DDBJ whole genome shotgun (WGS) entry which is preliminary data.</text>
</comment>